<reference evidence="3" key="1">
    <citation type="submission" date="2017-02" db="EMBL/GenBank/DDBJ databases">
        <authorList>
            <person name="Tafer H."/>
            <person name="Lopandic K."/>
        </authorList>
    </citation>
    <scope>NUCLEOTIDE SEQUENCE [LARGE SCALE GENOMIC DNA]</scope>
    <source>
        <strain evidence="3">CBS 366.77</strain>
    </source>
</reference>
<gene>
    <name evidence="2" type="ORF">PHISCL_03467</name>
</gene>
<accession>A0A3A2ZNK7</accession>
<protein>
    <submittedName>
        <fullName evidence="2">Uncharacterized protein</fullName>
    </submittedName>
</protein>
<feature type="compositionally biased region" description="Low complexity" evidence="1">
    <location>
        <begin position="96"/>
        <end position="167"/>
    </location>
</feature>
<organism evidence="2 3">
    <name type="scientific">Aspergillus sclerotialis</name>
    <dbReference type="NCBI Taxonomy" id="2070753"/>
    <lineage>
        <taxon>Eukaryota</taxon>
        <taxon>Fungi</taxon>
        <taxon>Dikarya</taxon>
        <taxon>Ascomycota</taxon>
        <taxon>Pezizomycotina</taxon>
        <taxon>Eurotiomycetes</taxon>
        <taxon>Eurotiomycetidae</taxon>
        <taxon>Eurotiales</taxon>
        <taxon>Aspergillaceae</taxon>
        <taxon>Aspergillus</taxon>
        <taxon>Aspergillus subgen. Polypaecilum</taxon>
    </lineage>
</organism>
<sequence length="327" mass="35203">MTCDQSPQANDPFLTPEPDVWPEFSSNELFNLPTGYYDFDPYFPEPWTEACDFALFNPLESVDPNLLCLDRRLSLPTSEAKGNLSQGILNEPTMISGNSSRPSSMSPGVSGASTGNNSNDSSLSSMSPGVSGASSSSTAKTTVSPDSRSGTNTTSSSGEVSNESHGNLQESQSVLYVEAIIGAYIDVKNETGISFTSLDELYPSAPGVPSIYARLKNGYLVYIPSGTTCFVSSDPRPNANDAQRDGLPLSPRLSDVNDSVFASDRFDPSAVRHYALGDCDADILAKNITNDAADGPTPICLPLRVAKKRREYHFVKPETLETISRYY</sequence>
<dbReference type="Proteomes" id="UP000266188">
    <property type="component" value="Unassembled WGS sequence"/>
</dbReference>
<evidence type="ECO:0000313" key="3">
    <source>
        <dbReference type="Proteomes" id="UP000266188"/>
    </source>
</evidence>
<feature type="region of interest" description="Disordered" evidence="1">
    <location>
        <begin position="82"/>
        <end position="168"/>
    </location>
</feature>
<proteinExistence type="predicted"/>
<comment type="caution">
    <text evidence="2">The sequence shown here is derived from an EMBL/GenBank/DDBJ whole genome shotgun (WGS) entry which is preliminary data.</text>
</comment>
<name>A0A3A2ZNK7_9EURO</name>
<evidence type="ECO:0000256" key="1">
    <source>
        <dbReference type="SAM" id="MobiDB-lite"/>
    </source>
</evidence>
<dbReference type="AlphaFoldDB" id="A0A3A2ZNK7"/>
<keyword evidence="3" id="KW-1185">Reference proteome</keyword>
<dbReference type="EMBL" id="MVGC01000090">
    <property type="protein sequence ID" value="RJE24200.1"/>
    <property type="molecule type" value="Genomic_DNA"/>
</dbReference>
<evidence type="ECO:0000313" key="2">
    <source>
        <dbReference type="EMBL" id="RJE24200.1"/>
    </source>
</evidence>